<evidence type="ECO:0000313" key="7">
    <source>
        <dbReference type="EMBL" id="QFY41880.1"/>
    </source>
</evidence>
<dbReference type="InParanoid" id="A0A5Q0BDK0"/>
<proteinExistence type="inferred from homology"/>
<comment type="similarity">
    <text evidence="2">Belongs to the FliS family.</text>
</comment>
<protein>
    <submittedName>
        <fullName evidence="7">Flagellar export chaperone FliS</fullName>
    </submittedName>
</protein>
<organism evidence="7 8">
    <name type="scientific">Candidatus Methylospira mobilis</name>
    <dbReference type="NCBI Taxonomy" id="1808979"/>
    <lineage>
        <taxon>Bacteria</taxon>
        <taxon>Pseudomonadati</taxon>
        <taxon>Pseudomonadota</taxon>
        <taxon>Gammaproteobacteria</taxon>
        <taxon>Methylococcales</taxon>
        <taxon>Methylococcaceae</taxon>
        <taxon>Candidatus Methylospira</taxon>
    </lineage>
</organism>
<evidence type="ECO:0000256" key="5">
    <source>
        <dbReference type="ARBA" id="ARBA00023186"/>
    </source>
</evidence>
<reference evidence="7 8" key="1">
    <citation type="submission" date="2019-09" db="EMBL/GenBank/DDBJ databases">
        <title>Ecophysiology of the spiral-shaped methanotroph Methylospira mobilis as revealed by the complete genome sequence.</title>
        <authorList>
            <person name="Oshkin I.Y."/>
            <person name="Dedysh S.N."/>
            <person name="Miroshnikov K."/>
            <person name="Danilova O.V."/>
            <person name="Hakobyan A."/>
            <person name="Liesack W."/>
        </authorList>
    </citation>
    <scope>NUCLEOTIDE SEQUENCE [LARGE SCALE GENOMIC DNA]</scope>
    <source>
        <strain evidence="7 8">Shm1</strain>
    </source>
</reference>
<keyword evidence="8" id="KW-1185">Reference proteome</keyword>
<dbReference type="GO" id="GO:0071973">
    <property type="term" value="P:bacterial-type flagellum-dependent cell motility"/>
    <property type="evidence" value="ECO:0007669"/>
    <property type="project" value="TreeGrafter"/>
</dbReference>
<dbReference type="Gene3D" id="1.20.120.340">
    <property type="entry name" value="Flagellar protein FliS"/>
    <property type="match status" value="1"/>
</dbReference>
<evidence type="ECO:0000256" key="2">
    <source>
        <dbReference type="ARBA" id="ARBA00008787"/>
    </source>
</evidence>
<dbReference type="RefSeq" id="WP_153247863.1">
    <property type="nucleotide sequence ID" value="NZ_CP044205.1"/>
</dbReference>
<evidence type="ECO:0000256" key="6">
    <source>
        <dbReference type="SAM" id="MobiDB-lite"/>
    </source>
</evidence>
<dbReference type="KEGG" id="mmob:F6R98_03905"/>
<dbReference type="NCBIfam" id="TIGR00208">
    <property type="entry name" value="fliS"/>
    <property type="match status" value="1"/>
</dbReference>
<dbReference type="OrthoDB" id="9792010at2"/>
<dbReference type="GO" id="GO:0005829">
    <property type="term" value="C:cytosol"/>
    <property type="evidence" value="ECO:0007669"/>
    <property type="project" value="UniProtKB-SubCell"/>
</dbReference>
<keyword evidence="3" id="KW-0963">Cytoplasm</keyword>
<keyword evidence="5" id="KW-0143">Chaperone</keyword>
<comment type="subcellular location">
    <subcellularLocation>
        <location evidence="1">Cytoplasm</location>
        <location evidence="1">Cytosol</location>
    </subcellularLocation>
</comment>
<dbReference type="InterPro" id="IPR003713">
    <property type="entry name" value="FliS"/>
</dbReference>
<feature type="compositionally biased region" description="Low complexity" evidence="6">
    <location>
        <begin position="140"/>
        <end position="151"/>
    </location>
</feature>
<dbReference type="PANTHER" id="PTHR34773">
    <property type="entry name" value="FLAGELLAR SECRETION CHAPERONE FLIS"/>
    <property type="match status" value="1"/>
</dbReference>
<evidence type="ECO:0000256" key="3">
    <source>
        <dbReference type="ARBA" id="ARBA00022490"/>
    </source>
</evidence>
<evidence type="ECO:0000256" key="1">
    <source>
        <dbReference type="ARBA" id="ARBA00004514"/>
    </source>
</evidence>
<dbReference type="Proteomes" id="UP000325755">
    <property type="component" value="Chromosome"/>
</dbReference>
<keyword evidence="7" id="KW-0282">Flagellum</keyword>
<evidence type="ECO:0000313" key="8">
    <source>
        <dbReference type="Proteomes" id="UP000325755"/>
    </source>
</evidence>
<dbReference type="Pfam" id="PF02561">
    <property type="entry name" value="FliS"/>
    <property type="match status" value="1"/>
</dbReference>
<gene>
    <name evidence="7" type="primary">fliS</name>
    <name evidence="7" type="ORF">F6R98_03905</name>
</gene>
<keyword evidence="7" id="KW-0966">Cell projection</keyword>
<dbReference type="PANTHER" id="PTHR34773:SF1">
    <property type="entry name" value="FLAGELLAR SECRETION CHAPERONE FLIS"/>
    <property type="match status" value="1"/>
</dbReference>
<keyword evidence="4" id="KW-1005">Bacterial flagellum biogenesis</keyword>
<evidence type="ECO:0000256" key="4">
    <source>
        <dbReference type="ARBA" id="ARBA00022795"/>
    </source>
</evidence>
<accession>A0A5Q0BDK0</accession>
<dbReference type="GO" id="GO:0044780">
    <property type="term" value="P:bacterial-type flagellum assembly"/>
    <property type="evidence" value="ECO:0007669"/>
    <property type="project" value="InterPro"/>
</dbReference>
<dbReference type="FunCoup" id="A0A5Q0BDK0">
    <property type="interactions" value="66"/>
</dbReference>
<name>A0A5Q0BDK0_9GAMM</name>
<sequence length="163" mass="17323">MFGPATRSRGANAYAQVGLETGVLAANPHRLVAMLFEGAMTAISNSVRQMSEHDVAAKGKSISHAILIIESGLRGALDHKEGGEIANNLESLYSYMAMRLLQANMENDPVKLNEVLGLLGELKSAWDSIDPSHPPPAPSQEPTTTPNPQQTAAGAYRFAESPA</sequence>
<dbReference type="InterPro" id="IPR036584">
    <property type="entry name" value="FliS_sf"/>
</dbReference>
<dbReference type="AlphaFoldDB" id="A0A5Q0BDK0"/>
<feature type="region of interest" description="Disordered" evidence="6">
    <location>
        <begin position="126"/>
        <end position="163"/>
    </location>
</feature>
<dbReference type="EMBL" id="CP044205">
    <property type="protein sequence ID" value="QFY41880.1"/>
    <property type="molecule type" value="Genomic_DNA"/>
</dbReference>
<dbReference type="CDD" id="cd16098">
    <property type="entry name" value="FliS"/>
    <property type="match status" value="1"/>
</dbReference>
<dbReference type="SUPFAM" id="SSF101116">
    <property type="entry name" value="Flagellar export chaperone FliS"/>
    <property type="match status" value="1"/>
</dbReference>
<keyword evidence="7" id="KW-0969">Cilium</keyword>